<dbReference type="VEuPathDB" id="FungiDB:DD237_002405"/>
<keyword evidence="1" id="KW-0732">Signal</keyword>
<name>A0A425CLG0_9STRA</name>
<dbReference type="AlphaFoldDB" id="A0A425CLG0"/>
<feature type="signal peptide" evidence="1">
    <location>
        <begin position="1"/>
        <end position="27"/>
    </location>
</feature>
<proteinExistence type="predicted"/>
<evidence type="ECO:0000256" key="1">
    <source>
        <dbReference type="SAM" id="SignalP"/>
    </source>
</evidence>
<dbReference type="Proteomes" id="UP000286097">
    <property type="component" value="Unassembled WGS sequence"/>
</dbReference>
<comment type="caution">
    <text evidence="2">The sequence shown here is derived from an EMBL/GenBank/DDBJ whole genome shotgun (WGS) entry which is preliminary data.</text>
</comment>
<gene>
    <name evidence="2" type="ORF">DD237_002405</name>
</gene>
<organism evidence="2 3">
    <name type="scientific">Peronospora effusa</name>
    <dbReference type="NCBI Taxonomy" id="542832"/>
    <lineage>
        <taxon>Eukaryota</taxon>
        <taxon>Sar</taxon>
        <taxon>Stramenopiles</taxon>
        <taxon>Oomycota</taxon>
        <taxon>Peronosporomycetes</taxon>
        <taxon>Peronosporales</taxon>
        <taxon>Peronosporaceae</taxon>
        <taxon>Peronospora</taxon>
    </lineage>
</organism>
<evidence type="ECO:0008006" key="4">
    <source>
        <dbReference type="Google" id="ProtNLM"/>
    </source>
</evidence>
<accession>A0A425CLG0</accession>
<sequence length="104" mass="11853">MMTIPQPSLALLLVVAAVSHFLEIANPYQLNTYKKAYEAATKELSPLSEQEAAHCRPGLPKLYGRQRHHDYVGLGNEETYKDRISRLATTGPQWWRMWLPAKGM</sequence>
<feature type="chain" id="PRO_5019244487" description="RxLR effector protein" evidence="1">
    <location>
        <begin position="28"/>
        <end position="104"/>
    </location>
</feature>
<protein>
    <recommendedName>
        <fullName evidence="4">RxLR effector protein</fullName>
    </recommendedName>
</protein>
<evidence type="ECO:0000313" key="2">
    <source>
        <dbReference type="EMBL" id="RQM17830.1"/>
    </source>
</evidence>
<dbReference type="EMBL" id="QKXF01000088">
    <property type="protein sequence ID" value="RQM17830.1"/>
    <property type="molecule type" value="Genomic_DNA"/>
</dbReference>
<evidence type="ECO:0000313" key="3">
    <source>
        <dbReference type="Proteomes" id="UP000286097"/>
    </source>
</evidence>
<reference evidence="2 3" key="1">
    <citation type="submission" date="2018-06" db="EMBL/GenBank/DDBJ databases">
        <title>Comparative genomics of downy mildews reveals potential adaptations to biotrophy.</title>
        <authorList>
            <person name="Fletcher K."/>
            <person name="Klosterman S.J."/>
            <person name="Derevnina L."/>
            <person name="Martin F."/>
            <person name="Koike S."/>
            <person name="Reyes Chin-Wo S."/>
            <person name="Mou B."/>
            <person name="Michelmore R."/>
        </authorList>
    </citation>
    <scope>NUCLEOTIDE SEQUENCE [LARGE SCALE GENOMIC DNA]</scope>
    <source>
        <strain evidence="2 3">R13</strain>
    </source>
</reference>